<keyword evidence="4 8" id="KW-0812">Transmembrane</keyword>
<dbReference type="GO" id="GO:0016020">
    <property type="term" value="C:membrane"/>
    <property type="evidence" value="ECO:0007669"/>
    <property type="project" value="UniProtKB-SubCell"/>
</dbReference>
<dbReference type="Pfam" id="PF00153">
    <property type="entry name" value="Mito_carr"/>
    <property type="match status" value="3"/>
</dbReference>
<feature type="repeat" description="Solcar" evidence="8">
    <location>
        <begin position="100"/>
        <end position="191"/>
    </location>
</feature>
<comment type="similarity">
    <text evidence="2 9">Belongs to the mitochondrial carrier (TC 2.A.29) family.</text>
</comment>
<evidence type="ECO:0000256" key="9">
    <source>
        <dbReference type="RuleBase" id="RU000488"/>
    </source>
</evidence>
<dbReference type="GeneID" id="117568373"/>
<evidence type="ECO:0000256" key="3">
    <source>
        <dbReference type="ARBA" id="ARBA00022448"/>
    </source>
</evidence>
<evidence type="ECO:0000256" key="2">
    <source>
        <dbReference type="ARBA" id="ARBA00006375"/>
    </source>
</evidence>
<evidence type="ECO:0000256" key="7">
    <source>
        <dbReference type="ARBA" id="ARBA00023136"/>
    </source>
</evidence>
<reference evidence="12" key="1">
    <citation type="submission" date="2025-08" db="UniProtKB">
        <authorList>
            <consortium name="RefSeq"/>
        </authorList>
    </citation>
    <scope>IDENTIFICATION</scope>
    <source>
        <strain evidence="12">15112-1751.03</strain>
        <tissue evidence="12">Whole Adult</tissue>
    </source>
</reference>
<evidence type="ECO:0000256" key="5">
    <source>
        <dbReference type="ARBA" id="ARBA00022737"/>
    </source>
</evidence>
<evidence type="ECO:0000256" key="10">
    <source>
        <dbReference type="SAM" id="Phobius"/>
    </source>
</evidence>
<dbReference type="RefSeq" id="XP_034104867.2">
    <property type="nucleotide sequence ID" value="XM_034248976.2"/>
</dbReference>
<feature type="transmembrane region" description="Helical" evidence="10">
    <location>
        <begin position="106"/>
        <end position="126"/>
    </location>
</feature>
<feature type="repeat" description="Solcar" evidence="8">
    <location>
        <begin position="200"/>
        <end position="284"/>
    </location>
</feature>
<evidence type="ECO:0000313" key="11">
    <source>
        <dbReference type="Proteomes" id="UP000515160"/>
    </source>
</evidence>
<dbReference type="InterPro" id="IPR018108">
    <property type="entry name" value="MCP_transmembrane"/>
</dbReference>
<dbReference type="InterPro" id="IPR050391">
    <property type="entry name" value="Mito_Metabolite_Transporter"/>
</dbReference>
<evidence type="ECO:0000256" key="6">
    <source>
        <dbReference type="ARBA" id="ARBA00022989"/>
    </source>
</evidence>
<keyword evidence="6 10" id="KW-1133">Transmembrane helix</keyword>
<evidence type="ECO:0000256" key="8">
    <source>
        <dbReference type="PROSITE-ProRule" id="PRU00282"/>
    </source>
</evidence>
<dbReference type="PANTHER" id="PTHR45618">
    <property type="entry name" value="MITOCHONDRIAL DICARBOXYLATE CARRIER-RELATED"/>
    <property type="match status" value="1"/>
</dbReference>
<protein>
    <submittedName>
        <fullName evidence="12">Mitochondrial dicarboxylate carrier</fullName>
    </submittedName>
</protein>
<feature type="transmembrane region" description="Helical" evidence="10">
    <location>
        <begin position="59"/>
        <end position="80"/>
    </location>
</feature>
<dbReference type="Gene3D" id="1.50.40.10">
    <property type="entry name" value="Mitochondrial carrier domain"/>
    <property type="match status" value="1"/>
</dbReference>
<sequence>YLEVLANSDDKDSRRPRWWFGGLASTVVAVIVAPFDLIKTHMQTQKRKKSMLKTAAKVIRLRGIFGFYDGFPAAALRQMFATSLRFTLYNLGKDFQVLDNRLGVKIALASMAGTAGSAIAIPLDVINVRMQTDMKSSDLEGRKYKCLSDALIRIPREEGWKGLYNGGFACVLKSAIGTIGQIAIYDHIKGQIQAHYDMDDNIKLHITSSVMSSIIDSILTQPFDVLKTLMMNARPGQYPNMLHAVHFMMRFGVLSPYRGLMPALARKVPATIMMYVIYEQLRLKMGILEIDE</sequence>
<name>A0A6P8Y9R2_DROAB</name>
<keyword evidence="5" id="KW-0677">Repeat</keyword>
<dbReference type="SUPFAM" id="SSF103506">
    <property type="entry name" value="Mitochondrial carrier"/>
    <property type="match status" value="1"/>
</dbReference>
<organism evidence="11 12">
    <name type="scientific">Drosophila albomicans</name>
    <name type="common">Fruit fly</name>
    <dbReference type="NCBI Taxonomy" id="7291"/>
    <lineage>
        <taxon>Eukaryota</taxon>
        <taxon>Metazoa</taxon>
        <taxon>Ecdysozoa</taxon>
        <taxon>Arthropoda</taxon>
        <taxon>Hexapoda</taxon>
        <taxon>Insecta</taxon>
        <taxon>Pterygota</taxon>
        <taxon>Neoptera</taxon>
        <taxon>Endopterygota</taxon>
        <taxon>Diptera</taxon>
        <taxon>Brachycera</taxon>
        <taxon>Muscomorpha</taxon>
        <taxon>Ephydroidea</taxon>
        <taxon>Drosophilidae</taxon>
        <taxon>Drosophila</taxon>
    </lineage>
</organism>
<evidence type="ECO:0000313" key="12">
    <source>
        <dbReference type="RefSeq" id="XP_034104867.2"/>
    </source>
</evidence>
<dbReference type="AlphaFoldDB" id="A0A6P8Y9R2"/>
<keyword evidence="7 8" id="KW-0472">Membrane</keyword>
<feature type="non-terminal residue" evidence="12">
    <location>
        <position position="1"/>
    </location>
</feature>
<comment type="subcellular location">
    <subcellularLocation>
        <location evidence="1">Membrane</location>
        <topology evidence="1">Multi-pass membrane protein</topology>
    </subcellularLocation>
</comment>
<keyword evidence="11" id="KW-1185">Reference proteome</keyword>
<dbReference type="CTD" id="40039"/>
<dbReference type="InterPro" id="IPR023395">
    <property type="entry name" value="MCP_dom_sf"/>
</dbReference>
<evidence type="ECO:0000256" key="4">
    <source>
        <dbReference type="ARBA" id="ARBA00022692"/>
    </source>
</evidence>
<keyword evidence="3 9" id="KW-0813">Transport</keyword>
<feature type="transmembrane region" description="Helical" evidence="10">
    <location>
        <begin position="18"/>
        <end position="38"/>
    </location>
</feature>
<dbReference type="OrthoDB" id="448427at2759"/>
<dbReference type="PROSITE" id="PS50920">
    <property type="entry name" value="SOLCAR"/>
    <property type="match status" value="3"/>
</dbReference>
<dbReference type="Proteomes" id="UP000515160">
    <property type="component" value="Chromosome 3"/>
</dbReference>
<feature type="repeat" description="Solcar" evidence="8">
    <location>
        <begin position="12"/>
        <end position="95"/>
    </location>
</feature>
<accession>A0A6P8Y9R2</accession>
<proteinExistence type="inferred from homology"/>
<evidence type="ECO:0000256" key="1">
    <source>
        <dbReference type="ARBA" id="ARBA00004141"/>
    </source>
</evidence>
<gene>
    <name evidence="12" type="primary">LOC117568373</name>
</gene>